<feature type="compositionally biased region" description="Low complexity" evidence="1">
    <location>
        <begin position="654"/>
        <end position="673"/>
    </location>
</feature>
<comment type="caution">
    <text evidence="2">The sequence shown here is derived from an EMBL/GenBank/DDBJ whole genome shotgun (WGS) entry which is preliminary data.</text>
</comment>
<protein>
    <submittedName>
        <fullName evidence="2">Uncharacterized protein</fullName>
    </submittedName>
</protein>
<feature type="compositionally biased region" description="Low complexity" evidence="1">
    <location>
        <begin position="757"/>
        <end position="769"/>
    </location>
</feature>
<proteinExistence type="predicted"/>
<feature type="region of interest" description="Disordered" evidence="1">
    <location>
        <begin position="38"/>
        <end position="76"/>
    </location>
</feature>
<feature type="compositionally biased region" description="Polar residues" evidence="1">
    <location>
        <begin position="64"/>
        <end position="76"/>
    </location>
</feature>
<feature type="region of interest" description="Disordered" evidence="1">
    <location>
        <begin position="95"/>
        <end position="134"/>
    </location>
</feature>
<accession>A0AAD3H6I9</accession>
<feature type="compositionally biased region" description="Low complexity" evidence="1">
    <location>
        <begin position="816"/>
        <end position="831"/>
    </location>
</feature>
<feature type="compositionally biased region" description="Polar residues" evidence="1">
    <location>
        <begin position="770"/>
        <end position="784"/>
    </location>
</feature>
<name>A0AAD3H6I9_9STRA</name>
<evidence type="ECO:0000256" key="1">
    <source>
        <dbReference type="SAM" id="MobiDB-lite"/>
    </source>
</evidence>
<feature type="compositionally biased region" description="Polar residues" evidence="1">
    <location>
        <begin position="334"/>
        <end position="344"/>
    </location>
</feature>
<feature type="compositionally biased region" description="Polar residues" evidence="1">
    <location>
        <begin position="180"/>
        <end position="210"/>
    </location>
</feature>
<feature type="region of interest" description="Disordered" evidence="1">
    <location>
        <begin position="278"/>
        <end position="358"/>
    </location>
</feature>
<feature type="compositionally biased region" description="Polar residues" evidence="1">
    <location>
        <begin position="792"/>
        <end position="810"/>
    </location>
</feature>
<dbReference type="EMBL" id="BLLK01000045">
    <property type="protein sequence ID" value="GFH51769.1"/>
    <property type="molecule type" value="Genomic_DNA"/>
</dbReference>
<evidence type="ECO:0000313" key="3">
    <source>
        <dbReference type="Proteomes" id="UP001054902"/>
    </source>
</evidence>
<feature type="compositionally biased region" description="Polar residues" evidence="1">
    <location>
        <begin position="488"/>
        <end position="500"/>
    </location>
</feature>
<dbReference type="Proteomes" id="UP001054902">
    <property type="component" value="Unassembled WGS sequence"/>
</dbReference>
<dbReference type="AlphaFoldDB" id="A0AAD3H6I9"/>
<feature type="compositionally biased region" description="Basic and acidic residues" evidence="1">
    <location>
        <begin position="502"/>
        <end position="515"/>
    </location>
</feature>
<reference evidence="2 3" key="1">
    <citation type="journal article" date="2021" name="Sci. Rep.">
        <title>The genome of the diatom Chaetoceros tenuissimus carries an ancient integrated fragment of an extant virus.</title>
        <authorList>
            <person name="Hongo Y."/>
            <person name="Kimura K."/>
            <person name="Takaki Y."/>
            <person name="Yoshida Y."/>
            <person name="Baba S."/>
            <person name="Kobayashi G."/>
            <person name="Nagasaki K."/>
            <person name="Hano T."/>
            <person name="Tomaru Y."/>
        </authorList>
    </citation>
    <scope>NUCLEOTIDE SEQUENCE [LARGE SCALE GENOMIC DNA]</scope>
    <source>
        <strain evidence="2 3">NIES-3715</strain>
    </source>
</reference>
<organism evidence="2 3">
    <name type="scientific">Chaetoceros tenuissimus</name>
    <dbReference type="NCBI Taxonomy" id="426638"/>
    <lineage>
        <taxon>Eukaryota</taxon>
        <taxon>Sar</taxon>
        <taxon>Stramenopiles</taxon>
        <taxon>Ochrophyta</taxon>
        <taxon>Bacillariophyta</taxon>
        <taxon>Coscinodiscophyceae</taxon>
        <taxon>Chaetocerotophycidae</taxon>
        <taxon>Chaetocerotales</taxon>
        <taxon>Chaetocerotaceae</taxon>
        <taxon>Chaetoceros</taxon>
    </lineage>
</organism>
<feature type="compositionally biased region" description="Basic and acidic residues" evidence="1">
    <location>
        <begin position="457"/>
        <end position="487"/>
    </location>
</feature>
<feature type="compositionally biased region" description="Basic and acidic residues" evidence="1">
    <location>
        <begin position="279"/>
        <end position="290"/>
    </location>
</feature>
<feature type="region of interest" description="Disordered" evidence="1">
    <location>
        <begin position="653"/>
        <end position="673"/>
    </location>
</feature>
<feature type="compositionally biased region" description="Basic and acidic residues" evidence="1">
    <location>
        <begin position="319"/>
        <end position="333"/>
    </location>
</feature>
<feature type="compositionally biased region" description="Polar residues" evidence="1">
    <location>
        <begin position="96"/>
        <end position="126"/>
    </location>
</feature>
<feature type="region of interest" description="Disordered" evidence="1">
    <location>
        <begin position="722"/>
        <end position="841"/>
    </location>
</feature>
<gene>
    <name evidence="2" type="ORF">CTEN210_08245</name>
</gene>
<feature type="region of interest" description="Disordered" evidence="1">
    <location>
        <begin position="457"/>
        <end position="515"/>
    </location>
</feature>
<evidence type="ECO:0000313" key="2">
    <source>
        <dbReference type="EMBL" id="GFH51769.1"/>
    </source>
</evidence>
<sequence length="934" mass="104267">MVSSNGRYYRRAGGSDDFCGGNDYIYPSNFQHAVNCKPTTSSSSSVRVGEMKSNESSKAIGKSCSKSITPTQSIMSNEQRENRAIIATLQAARFSRSVTPTRQRPSNVQESTMTPSEESRKSPNQNVRKKDNTFAHLQAERFTRAIASKAMEINGSKKHFEQEIDKSAYEGTASDAFDPTPNTTLQSETSDGSPPTANEDNATNEIRKNNSMKYMRSWSSHIASKQAERFSRAINESPIHKSESKDNITSRADIYKKEILRRKNRLAALQAKRFQNALDNDKSSSEKDCGETSEITQTKKESTCVIGDSPQHLCSDNNQNHDEKSNPFDKENILSHQTQVTGNLSDSESVVEEEDLGDHWQHTENKEYASNSSLAYEEDTISTDALSIDASNEVKISVNKLQETVSNFFDNFRGKIKVGEDNDSNIEWQDQLLEIFRKDESNKVGETSELIQIGVEKSKEVDSEERTQSPKPVELKKDSSTQKRRDSNVINTARNIVNGRTRSKDVTQDLKPPEKTTKVDIAKSIIKKRSSETFSHDPMMPYISGSDDASFISKSSSKKITNTISNKIPSEKVVVHSMGRNREVLSSPVSRYQMSIDKNGRNQVPKDEQSTSSSVNEHIRFNSFIKRKARVSSSTCSGGSRIASKYNNADRLSFDSSNSSSVSSGSTTFRSESTISRLHDFSEDASSINSIGKNTKRRETQMAKSEDSILYTGDGIEVSLSGFSSDLPVSNDKKRKENSMFQDKNVMKSYTNSMNDSYSYRSRSRPSGSQTISQSASRTYSFSTMDGEVSNHKSTSGESSDTDKVSTFSTTERELSGSASMGSNSSGSCSSESKHDDTPMSQQWHNFMSKRKSAKHVASIPKQKESDLGDLVDRKYTRLFFLNKDSSTSSMDNMETKSKNHHASISFGLQNSNLERDIGKLTDDRFSKRFFRLF</sequence>
<feature type="region of interest" description="Disordered" evidence="1">
    <location>
        <begin position="171"/>
        <end position="210"/>
    </location>
</feature>
<keyword evidence="3" id="KW-1185">Reference proteome</keyword>